<protein>
    <submittedName>
        <fullName evidence="2">CRISPR-associated protein Cse1</fullName>
    </submittedName>
</protein>
<accession>A0A1L7CQH9</accession>
<keyword evidence="3" id="KW-1185">Reference proteome</keyword>
<feature type="region of interest" description="Disordered" evidence="1">
    <location>
        <begin position="335"/>
        <end position="355"/>
    </location>
</feature>
<dbReference type="RefSeq" id="WP_075663061.1">
    <property type="nucleotide sequence ID" value="NZ_CP009247.1"/>
</dbReference>
<dbReference type="STRING" id="1437875.CFRA_00940"/>
<dbReference type="Pfam" id="PF09481">
    <property type="entry name" value="CRISPR_Cse1"/>
    <property type="match status" value="1"/>
</dbReference>
<evidence type="ECO:0000313" key="2">
    <source>
        <dbReference type="EMBL" id="APT88092.1"/>
    </source>
</evidence>
<dbReference type="AlphaFoldDB" id="A0A1L7CQH9"/>
<feature type="compositionally biased region" description="Basic and acidic residues" evidence="1">
    <location>
        <begin position="335"/>
        <end position="353"/>
    </location>
</feature>
<sequence>MTESFSLVDRPWIRCQLTDGTESEVSIRQVFDGSTGIRGVRGDSPTQDYAVLRLLLAVYWRAHVADAQPAPGETYDHGVWFETQLDGVDAGEADAAVLEYLEKWGDRFDLLHPEQPFMQVADLATGSGKISGVSRMIPEAESDGFTMRAGAGRQSLGLAEAARWLVHLQAYDYSGIKSGALGDPRVKGGKGYPIGTGWSGMTGGTVIVGETLRHTLLFNTVEEALAREDDHPAWERQPDGPAERKDPTPKGAADLATWQSRRVRLHVEGDLVTGVLVSNGDKIPDAGANVSDDPMTPYRYSRNKSKRDHVVYYPRPYDLERTMWRSLEPLIIAEKDEGYGEESGSKSKKDLPPKRPRTLDQIAEFENDDAAPDWVDLQLVSTEYGPQASTMGTTVATHIELPRSLLAPSAVSARRTLIEQAAATSDVAVALGRFAGNLLEAAGGDYEFQSSPTDALLKELEPQFLEWIGKLDREDLDQAVRAWQSTAQETTLSQARVLLRGAGPKALVGKTVSGRGDGPDSIVSAGSAYRSLQMALRKALPTTAVETNPETSEEK</sequence>
<feature type="region of interest" description="Disordered" evidence="1">
    <location>
        <begin position="228"/>
        <end position="253"/>
    </location>
</feature>
<evidence type="ECO:0000313" key="3">
    <source>
        <dbReference type="Proteomes" id="UP000185434"/>
    </source>
</evidence>
<feature type="compositionally biased region" description="Basic and acidic residues" evidence="1">
    <location>
        <begin position="228"/>
        <end position="248"/>
    </location>
</feature>
<proteinExistence type="predicted"/>
<dbReference type="InterPro" id="IPR013381">
    <property type="entry name" value="CRISPR-assoc_prot_Cse1"/>
</dbReference>
<name>A0A1L7CQH9_9CORY</name>
<dbReference type="OrthoDB" id="3187690at2"/>
<evidence type="ECO:0000256" key="1">
    <source>
        <dbReference type="SAM" id="MobiDB-lite"/>
    </source>
</evidence>
<dbReference type="KEGG" id="cfk:CFRA_00940"/>
<dbReference type="EMBL" id="CP009247">
    <property type="protein sequence ID" value="APT88092.1"/>
    <property type="molecule type" value="Genomic_DNA"/>
</dbReference>
<dbReference type="Gene3D" id="1.10.132.100">
    <property type="match status" value="1"/>
</dbReference>
<organism evidence="2 3">
    <name type="scientific">Corynebacterium frankenforstense DSM 45800</name>
    <dbReference type="NCBI Taxonomy" id="1437875"/>
    <lineage>
        <taxon>Bacteria</taxon>
        <taxon>Bacillati</taxon>
        <taxon>Actinomycetota</taxon>
        <taxon>Actinomycetes</taxon>
        <taxon>Mycobacteriales</taxon>
        <taxon>Corynebacteriaceae</taxon>
        <taxon>Corynebacterium</taxon>
    </lineage>
</organism>
<dbReference type="CDD" id="cd09729">
    <property type="entry name" value="Cse1_I-E"/>
    <property type="match status" value="1"/>
</dbReference>
<gene>
    <name evidence="2" type="ORF">CFRA_00940</name>
</gene>
<reference evidence="2 3" key="1">
    <citation type="submission" date="2014-08" db="EMBL/GenBank/DDBJ databases">
        <title>Complete genome sequence of Corynebacterium frankenforstense ST18(T) (=DSM 45800(T)), isolated from raw cow milk.</title>
        <authorList>
            <person name="Ruckert C."/>
            <person name="Albersmeier A."/>
            <person name="Winkler A."/>
            <person name="Lipski A."/>
            <person name="Kalinowski J."/>
        </authorList>
    </citation>
    <scope>NUCLEOTIDE SEQUENCE [LARGE SCALE GENOMIC DNA]</scope>
    <source>
        <strain evidence="2 3">ST18</strain>
    </source>
</reference>
<dbReference type="NCBIfam" id="TIGR02547">
    <property type="entry name" value="casA_cse1"/>
    <property type="match status" value="1"/>
</dbReference>
<dbReference type="Proteomes" id="UP000185434">
    <property type="component" value="Chromosome"/>
</dbReference>